<feature type="domain" description="Cyclin C-terminal" evidence="8">
    <location>
        <begin position="290"/>
        <end position="421"/>
    </location>
</feature>
<dbReference type="FunFam" id="1.10.472.10:FF:000001">
    <property type="entry name" value="G2/mitotic-specific cyclin"/>
    <property type="match status" value="1"/>
</dbReference>
<dbReference type="InterPro" id="IPR048258">
    <property type="entry name" value="Cyclins_cyclin-box"/>
</dbReference>
<dbReference type="CDD" id="cd20507">
    <property type="entry name" value="CYCLIN_CCNB1-like_rpt1"/>
    <property type="match status" value="1"/>
</dbReference>
<dbReference type="Pfam" id="PF00134">
    <property type="entry name" value="Cyclin_N"/>
    <property type="match status" value="1"/>
</dbReference>
<dbReference type="InterPro" id="IPR006671">
    <property type="entry name" value="Cyclin_N"/>
</dbReference>
<organism evidence="9 11">
    <name type="scientific">Adineta steineri</name>
    <dbReference type="NCBI Taxonomy" id="433720"/>
    <lineage>
        <taxon>Eukaryota</taxon>
        <taxon>Metazoa</taxon>
        <taxon>Spiralia</taxon>
        <taxon>Gnathifera</taxon>
        <taxon>Rotifera</taxon>
        <taxon>Eurotatoria</taxon>
        <taxon>Bdelloidea</taxon>
        <taxon>Adinetida</taxon>
        <taxon>Adinetidae</taxon>
        <taxon>Adineta</taxon>
    </lineage>
</organism>
<proteinExistence type="inferred from homology"/>
<dbReference type="InterPro" id="IPR039361">
    <property type="entry name" value="Cyclin"/>
</dbReference>
<gene>
    <name evidence="9" type="ORF">JYZ213_LOCUS26397</name>
    <name evidence="10" type="ORF">OXD698_LOCUS12123</name>
</gene>
<name>A0A814VQK4_9BILA</name>
<dbReference type="PROSITE" id="PS00292">
    <property type="entry name" value="CYCLINS"/>
    <property type="match status" value="1"/>
</dbReference>
<evidence type="ECO:0000313" key="9">
    <source>
        <dbReference type="EMBL" id="CAF1191991.1"/>
    </source>
</evidence>
<dbReference type="SMART" id="SM01332">
    <property type="entry name" value="Cyclin_C"/>
    <property type="match status" value="1"/>
</dbReference>
<evidence type="ECO:0000256" key="2">
    <source>
        <dbReference type="ARBA" id="ARBA00022776"/>
    </source>
</evidence>
<evidence type="ECO:0000256" key="3">
    <source>
        <dbReference type="ARBA" id="ARBA00023127"/>
    </source>
</evidence>
<reference evidence="9" key="1">
    <citation type="submission" date="2021-02" db="EMBL/GenBank/DDBJ databases">
        <authorList>
            <person name="Nowell W R."/>
        </authorList>
    </citation>
    <scope>NUCLEOTIDE SEQUENCE</scope>
</reference>
<protein>
    <submittedName>
        <fullName evidence="9">Uncharacterized protein</fullName>
    </submittedName>
</protein>
<feature type="domain" description="Cyclin-like" evidence="7">
    <location>
        <begin position="294"/>
        <end position="390"/>
    </location>
</feature>
<evidence type="ECO:0000256" key="1">
    <source>
        <dbReference type="ARBA" id="ARBA00022618"/>
    </source>
</evidence>
<dbReference type="EMBL" id="CAJNOG010000350">
    <property type="protein sequence ID" value="CAF1191991.1"/>
    <property type="molecule type" value="Genomic_DNA"/>
</dbReference>
<dbReference type="Proteomes" id="UP000663845">
    <property type="component" value="Unassembled WGS sequence"/>
</dbReference>
<dbReference type="PANTHER" id="PTHR10177">
    <property type="entry name" value="CYCLINS"/>
    <property type="match status" value="1"/>
</dbReference>
<dbReference type="EMBL" id="CAJOAZ010000697">
    <property type="protein sequence ID" value="CAF3698653.1"/>
    <property type="molecule type" value="Genomic_DNA"/>
</dbReference>
<evidence type="ECO:0000256" key="5">
    <source>
        <dbReference type="RuleBase" id="RU000383"/>
    </source>
</evidence>
<comment type="caution">
    <text evidence="9">The sequence shown here is derived from an EMBL/GenBank/DDBJ whole genome shotgun (WGS) entry which is preliminary data.</text>
</comment>
<keyword evidence="2" id="KW-0498">Mitosis</keyword>
<dbReference type="SUPFAM" id="SSF47954">
    <property type="entry name" value="Cyclin-like"/>
    <property type="match status" value="2"/>
</dbReference>
<dbReference type="AlphaFoldDB" id="A0A814VQK4"/>
<feature type="domain" description="Cyclin-like" evidence="7">
    <location>
        <begin position="197"/>
        <end position="281"/>
    </location>
</feature>
<evidence type="ECO:0000313" key="11">
    <source>
        <dbReference type="Proteomes" id="UP000663845"/>
    </source>
</evidence>
<dbReference type="Proteomes" id="UP000663844">
    <property type="component" value="Unassembled WGS sequence"/>
</dbReference>
<feature type="region of interest" description="Disordered" evidence="6">
    <location>
        <begin position="1"/>
        <end position="30"/>
    </location>
</feature>
<dbReference type="Gene3D" id="1.10.472.10">
    <property type="entry name" value="Cyclin-like"/>
    <property type="match status" value="2"/>
</dbReference>
<dbReference type="InterPro" id="IPR004367">
    <property type="entry name" value="Cyclin_C-dom"/>
</dbReference>
<dbReference type="Pfam" id="PF02984">
    <property type="entry name" value="Cyclin_C"/>
    <property type="match status" value="1"/>
</dbReference>
<dbReference type="SMART" id="SM00385">
    <property type="entry name" value="CYCLIN"/>
    <property type="match status" value="2"/>
</dbReference>
<feature type="compositionally biased region" description="Low complexity" evidence="6">
    <location>
        <begin position="17"/>
        <end position="27"/>
    </location>
</feature>
<evidence type="ECO:0000256" key="4">
    <source>
        <dbReference type="ARBA" id="ARBA00023306"/>
    </source>
</evidence>
<dbReference type="InterPro" id="IPR036915">
    <property type="entry name" value="Cyclin-like_sf"/>
</dbReference>
<evidence type="ECO:0000259" key="7">
    <source>
        <dbReference type="SMART" id="SM00385"/>
    </source>
</evidence>
<evidence type="ECO:0000259" key="8">
    <source>
        <dbReference type="SMART" id="SM01332"/>
    </source>
</evidence>
<dbReference type="GO" id="GO:0044772">
    <property type="term" value="P:mitotic cell cycle phase transition"/>
    <property type="evidence" value="ECO:0007669"/>
    <property type="project" value="InterPro"/>
</dbReference>
<dbReference type="PIRSF" id="PIRSF001771">
    <property type="entry name" value="Cyclin_A_B_D_E"/>
    <property type="match status" value="1"/>
</dbReference>
<dbReference type="InterPro" id="IPR013763">
    <property type="entry name" value="Cyclin-like_dom"/>
</dbReference>
<dbReference type="InterPro" id="IPR046965">
    <property type="entry name" value="Cyclin_A/B-like"/>
</dbReference>
<dbReference type="GO" id="GO:0051301">
    <property type="term" value="P:cell division"/>
    <property type="evidence" value="ECO:0007669"/>
    <property type="project" value="UniProtKB-KW"/>
</dbReference>
<keyword evidence="3 5" id="KW-0195">Cyclin</keyword>
<comment type="similarity">
    <text evidence="5">Belongs to the cyclin family.</text>
</comment>
<keyword evidence="4" id="KW-0131">Cell cycle</keyword>
<evidence type="ECO:0000313" key="10">
    <source>
        <dbReference type="EMBL" id="CAF3698653.1"/>
    </source>
</evidence>
<accession>A0A814VQK4</accession>
<keyword evidence="1" id="KW-0132">Cell division</keyword>
<dbReference type="GO" id="GO:0016538">
    <property type="term" value="F:cyclin-dependent protein serine/threonine kinase regulator activity"/>
    <property type="evidence" value="ECO:0007669"/>
    <property type="project" value="InterPro"/>
</dbReference>
<sequence length="435" mass="49724">MSHHSAFLRSHHAKITNSNNIPSSSNNENDENSTIKNLIFKHISKAQQSSMNINSNKGTMRGILGEVGNMTLSNKPIISKPKIIQQHSSIATIIESKSIVNILPPAPPPSITITDEDNQIEEIILDDDDEDEYITETPAEFDCDSGDLYNITTVSEFVVDICKYWRELEHHTPIRQNFLLNRREGTASPQNRAVLIDWLYQVHDRFKLLSDTFHMAINFIDRYLQVVDVSKHELQLIGSAALLLACKYEEMTIPGMNDFVYVSDNAYSKEDMKEMERRIISTLSYDLGRPLSINYLRRYSKIIQATDLEHTLGKYLLDLTFIDHSCSHILPSYISACASFLSRYLLTYKRITSSTSIPLLIEHLWPSKFMLYHTGYTYEQLRQGIEQLGQLLIGQDTTKLKSVQKKFSQSNMFSIAQHSCCKSAYVQVALTRLPK</sequence>
<evidence type="ECO:0000256" key="6">
    <source>
        <dbReference type="SAM" id="MobiDB-lite"/>
    </source>
</evidence>